<dbReference type="PROSITE" id="PS50065">
    <property type="entry name" value="HMG_COA_REDUCTASE_4"/>
    <property type="match status" value="1"/>
</dbReference>
<name>A0A1Y6BIN7_9BACT</name>
<dbReference type="InterPro" id="IPR009029">
    <property type="entry name" value="HMG_CoA_Rdtase_sub-bd_dom_sf"/>
</dbReference>
<dbReference type="Gene3D" id="3.90.770.10">
    <property type="entry name" value="3-hydroxy-3-methylglutaryl-coenzyme A Reductase, Chain A, domain 2"/>
    <property type="match status" value="1"/>
</dbReference>
<dbReference type="InterPro" id="IPR009023">
    <property type="entry name" value="HMG_CoA_Rdtase_NAD(P)-bd_sf"/>
</dbReference>
<reference evidence="5" key="1">
    <citation type="submission" date="2017-04" db="EMBL/GenBank/DDBJ databases">
        <authorList>
            <person name="Varghese N."/>
            <person name="Submissions S."/>
        </authorList>
    </citation>
    <scope>NUCLEOTIDE SEQUENCE [LARGE SCALE GENOMIC DNA]</scope>
    <source>
        <strain evidence="5">RKEM611</strain>
    </source>
</reference>
<accession>A0A1Y6BIN7</accession>
<dbReference type="InterPro" id="IPR002202">
    <property type="entry name" value="HMG_CoA_Rdtase"/>
</dbReference>
<dbReference type="SUPFAM" id="SSF55035">
    <property type="entry name" value="NAD-binding domain of HMG-CoA reductase"/>
    <property type="match status" value="1"/>
</dbReference>
<evidence type="ECO:0000313" key="5">
    <source>
        <dbReference type="Proteomes" id="UP000192907"/>
    </source>
</evidence>
<dbReference type="PANTHER" id="PTHR10572">
    <property type="entry name" value="3-HYDROXY-3-METHYLGLUTARYL-COENZYME A REDUCTASE"/>
    <property type="match status" value="1"/>
</dbReference>
<dbReference type="Pfam" id="PF00368">
    <property type="entry name" value="HMG-CoA_red"/>
    <property type="match status" value="1"/>
</dbReference>
<dbReference type="PRINTS" id="PR00071">
    <property type="entry name" value="HMGCOARDTASE"/>
</dbReference>
<dbReference type="InterPro" id="IPR023076">
    <property type="entry name" value="HMG_CoA_Rdtase_CS"/>
</dbReference>
<dbReference type="SUPFAM" id="SSF56542">
    <property type="entry name" value="Substrate-binding domain of HMG-CoA reductase"/>
    <property type="match status" value="1"/>
</dbReference>
<evidence type="ECO:0000256" key="3">
    <source>
        <dbReference type="SAM" id="MobiDB-lite"/>
    </source>
</evidence>
<dbReference type="InterPro" id="IPR023074">
    <property type="entry name" value="HMG_CoA_Rdtase_cat_sf"/>
</dbReference>
<sequence>MSTKTESVKAAPQPRTQPKNERSESSKSSLDLWLEKGLVLNSSLDHIRDTHLCAEKTRGNIENFLGAVQIPVGLAGPLLFQGEWAQGSIFAPFATTEGALVASASRGAKALSESGGVHTRVLSQNMYRAPSFVCKSFLEAKKLGDFLVDHIEALQDQVSKVTRYGKILNIEPHYNGRTLHALIRYSTGNAAGQNMVTIASAQLGKWVMEEAPRQLGIEIAEFHIEGGLNGDKKVNFLNFISGRGCRVVAEVELPNIVVEQVLKTNADDLAHHYQRGAATCLMNGGVGVNVNIANAIAAIFIATGQDAASVHESSLGHLNFERTKDGLYASLMLPSLAIGTVGGGTRLPGQSEALSIMGCQGQDVRRLAEIIAGYCLGLDLSTWSAIASHSFVQAHQTLGRR</sequence>
<dbReference type="OrthoDB" id="9794902at2"/>
<dbReference type="Proteomes" id="UP000192907">
    <property type="component" value="Unassembled WGS sequence"/>
</dbReference>
<evidence type="ECO:0000256" key="2">
    <source>
        <dbReference type="ARBA" id="ARBA00023002"/>
    </source>
</evidence>
<dbReference type="EMBL" id="FWZT01000005">
    <property type="protein sequence ID" value="SMF12288.1"/>
    <property type="molecule type" value="Genomic_DNA"/>
</dbReference>
<gene>
    <name evidence="4" type="ORF">SAMN06296036_105149</name>
</gene>
<dbReference type="GO" id="GO:0004420">
    <property type="term" value="F:hydroxymethylglutaryl-CoA reductase (NADPH) activity"/>
    <property type="evidence" value="ECO:0007669"/>
    <property type="project" value="InterPro"/>
</dbReference>
<keyword evidence="5" id="KW-1185">Reference proteome</keyword>
<dbReference type="STRING" id="1513793.SAMN06296036_105149"/>
<dbReference type="Gene3D" id="3.30.70.420">
    <property type="entry name" value="Hydroxymethylglutaryl-CoA reductase, class I/II, NAD/NADP-binding domain"/>
    <property type="match status" value="1"/>
</dbReference>
<proteinExistence type="inferred from homology"/>
<dbReference type="PANTHER" id="PTHR10572:SF24">
    <property type="entry name" value="3-HYDROXY-3-METHYLGLUTARYL-COENZYME A REDUCTASE"/>
    <property type="match status" value="1"/>
</dbReference>
<dbReference type="AlphaFoldDB" id="A0A1Y6BIN7"/>
<feature type="region of interest" description="Disordered" evidence="3">
    <location>
        <begin position="1"/>
        <end position="28"/>
    </location>
</feature>
<evidence type="ECO:0000313" key="4">
    <source>
        <dbReference type="EMBL" id="SMF12288.1"/>
    </source>
</evidence>
<evidence type="ECO:0000256" key="1">
    <source>
        <dbReference type="ARBA" id="ARBA00007661"/>
    </source>
</evidence>
<dbReference type="RefSeq" id="WP_132317403.1">
    <property type="nucleotide sequence ID" value="NZ_FWZT01000005.1"/>
</dbReference>
<organism evidence="4 5">
    <name type="scientific">Pseudobacteriovorax antillogorgiicola</name>
    <dbReference type="NCBI Taxonomy" id="1513793"/>
    <lineage>
        <taxon>Bacteria</taxon>
        <taxon>Pseudomonadati</taxon>
        <taxon>Bdellovibrionota</taxon>
        <taxon>Oligoflexia</taxon>
        <taxon>Oligoflexales</taxon>
        <taxon>Pseudobacteriovoracaceae</taxon>
        <taxon>Pseudobacteriovorax</taxon>
    </lineage>
</organism>
<dbReference type="PROSITE" id="PS00318">
    <property type="entry name" value="HMG_COA_REDUCTASE_2"/>
    <property type="match status" value="1"/>
</dbReference>
<dbReference type="GO" id="GO:0015936">
    <property type="term" value="P:coenzyme A metabolic process"/>
    <property type="evidence" value="ECO:0007669"/>
    <property type="project" value="InterPro"/>
</dbReference>
<comment type="similarity">
    <text evidence="1">Belongs to the HMG-CoA reductase family.</text>
</comment>
<protein>
    <submittedName>
        <fullName evidence="4">3-hydroxy-3-methylglutaryl-coenzyme A reductase</fullName>
    </submittedName>
</protein>
<keyword evidence="2" id="KW-0560">Oxidoreductase</keyword>